<accession>A0ABS1B7F9</accession>
<dbReference type="Pfam" id="PF00480">
    <property type="entry name" value="ROK"/>
    <property type="match status" value="1"/>
</dbReference>
<keyword evidence="3" id="KW-1185">Reference proteome</keyword>
<dbReference type="InterPro" id="IPR000600">
    <property type="entry name" value="ROK"/>
</dbReference>
<dbReference type="InterPro" id="IPR036388">
    <property type="entry name" value="WH-like_DNA-bd_sf"/>
</dbReference>
<reference evidence="2 3" key="1">
    <citation type="submission" date="2020-12" db="EMBL/GenBank/DDBJ databases">
        <title>Brachybacterium sp. MASK1Z-5, whole genome shotgun sequence.</title>
        <authorList>
            <person name="Tuo L."/>
        </authorList>
    </citation>
    <scope>NUCLEOTIDE SEQUENCE [LARGE SCALE GENOMIC DNA]</scope>
    <source>
        <strain evidence="2 3">MASK1Z-5</strain>
    </source>
</reference>
<name>A0ABS1B7F9_9MICO</name>
<gene>
    <name evidence="2" type="ORF">I8D64_04020</name>
</gene>
<evidence type="ECO:0000256" key="1">
    <source>
        <dbReference type="ARBA" id="ARBA00006479"/>
    </source>
</evidence>
<dbReference type="InterPro" id="IPR036390">
    <property type="entry name" value="WH_DNA-bd_sf"/>
</dbReference>
<dbReference type="EMBL" id="JAEDAJ010000001">
    <property type="protein sequence ID" value="MBK0330563.1"/>
    <property type="molecule type" value="Genomic_DNA"/>
</dbReference>
<dbReference type="PANTHER" id="PTHR18964">
    <property type="entry name" value="ROK (REPRESSOR, ORF, KINASE) FAMILY"/>
    <property type="match status" value="1"/>
</dbReference>
<dbReference type="Gene3D" id="1.10.10.10">
    <property type="entry name" value="Winged helix-like DNA-binding domain superfamily/Winged helix DNA-binding domain"/>
    <property type="match status" value="1"/>
</dbReference>
<evidence type="ECO:0000313" key="3">
    <source>
        <dbReference type="Proteomes" id="UP000612352"/>
    </source>
</evidence>
<dbReference type="SUPFAM" id="SSF53067">
    <property type="entry name" value="Actin-like ATPase domain"/>
    <property type="match status" value="1"/>
</dbReference>
<dbReference type="InterPro" id="IPR043129">
    <property type="entry name" value="ATPase_NBD"/>
</dbReference>
<protein>
    <submittedName>
        <fullName evidence="2">ROK family protein</fullName>
    </submittedName>
</protein>
<sequence>MSAGSARSPRLLRHINSGELLRFALASGEFTAAEAMSASGLTRATVLGVCGDLVAAGWLEEVADSRAAGLSTRGRPARRYRLREDAGVVVGVDAGEQGFAAIAADLRGAVLGRGRRHVDPSEVDRDGRVALVRELVDEVLEQAGRSEDALLLTVVGIPAPVDAEGRSPDDDGAFWGIMNAGFQDHLAGSVVIENDANLAAIAEHAHGPRAHMAALLTGERFGAGLIVDGRLLRGSRGGAGEMRFLTLIAGDDPDAGAVDGLGALARRWAVGELARSDAPSTLRAHDPADLDAEQVMAAAADGDVLASGIVRRLGDRLAHVAVALESLLDVERIVIAGGFAPSVGPVLGHARSVLEADFFPPFPELVASTLGRDVIVCGAIEFALSRIREEPLDFLPAGADREARGLAPGAPV</sequence>
<comment type="similarity">
    <text evidence="1">Belongs to the ROK (NagC/XylR) family.</text>
</comment>
<proteinExistence type="inferred from homology"/>
<dbReference type="Proteomes" id="UP000612352">
    <property type="component" value="Unassembled WGS sequence"/>
</dbReference>
<dbReference type="PANTHER" id="PTHR18964:SF149">
    <property type="entry name" value="BIFUNCTIONAL UDP-N-ACETYLGLUCOSAMINE 2-EPIMERASE_N-ACETYLMANNOSAMINE KINASE"/>
    <property type="match status" value="1"/>
</dbReference>
<dbReference type="RefSeq" id="WP_200501164.1">
    <property type="nucleotide sequence ID" value="NZ_JAEDAJ010000001.1"/>
</dbReference>
<dbReference type="SUPFAM" id="SSF46785">
    <property type="entry name" value="Winged helix' DNA-binding domain"/>
    <property type="match status" value="1"/>
</dbReference>
<comment type="caution">
    <text evidence="2">The sequence shown here is derived from an EMBL/GenBank/DDBJ whole genome shotgun (WGS) entry which is preliminary data.</text>
</comment>
<dbReference type="Gene3D" id="3.30.420.40">
    <property type="match status" value="2"/>
</dbReference>
<organism evidence="2 3">
    <name type="scientific">Brachybacterium halotolerans</name>
    <dbReference type="NCBI Taxonomy" id="2795215"/>
    <lineage>
        <taxon>Bacteria</taxon>
        <taxon>Bacillati</taxon>
        <taxon>Actinomycetota</taxon>
        <taxon>Actinomycetes</taxon>
        <taxon>Micrococcales</taxon>
        <taxon>Dermabacteraceae</taxon>
        <taxon>Brachybacterium</taxon>
    </lineage>
</organism>
<evidence type="ECO:0000313" key="2">
    <source>
        <dbReference type="EMBL" id="MBK0330563.1"/>
    </source>
</evidence>